<accession>A0A8T1U1F8</accession>
<name>A0A8T1U1F8_9STRA</name>
<feature type="non-terminal residue" evidence="1">
    <location>
        <position position="262"/>
    </location>
</feature>
<evidence type="ECO:0000313" key="2">
    <source>
        <dbReference type="Proteomes" id="UP000688947"/>
    </source>
</evidence>
<comment type="caution">
    <text evidence="1">The sequence shown here is derived from an EMBL/GenBank/DDBJ whole genome shotgun (WGS) entry which is preliminary data.</text>
</comment>
<reference evidence="1" key="1">
    <citation type="submission" date="2021-01" db="EMBL/GenBank/DDBJ databases">
        <title>Phytophthora aleatoria, a newly-described species from Pinus radiata is distinct from Phytophthora cactorum isolates based on comparative genomics.</title>
        <authorList>
            <person name="Mcdougal R."/>
            <person name="Panda P."/>
            <person name="Williams N."/>
            <person name="Studholme D.J."/>
        </authorList>
    </citation>
    <scope>NUCLEOTIDE SEQUENCE</scope>
    <source>
        <strain evidence="1">NZFS 3830</strain>
    </source>
</reference>
<organism evidence="1 2">
    <name type="scientific">Phytophthora cactorum</name>
    <dbReference type="NCBI Taxonomy" id="29920"/>
    <lineage>
        <taxon>Eukaryota</taxon>
        <taxon>Sar</taxon>
        <taxon>Stramenopiles</taxon>
        <taxon>Oomycota</taxon>
        <taxon>Peronosporomycetes</taxon>
        <taxon>Peronosporales</taxon>
        <taxon>Peronosporaceae</taxon>
        <taxon>Phytophthora</taxon>
    </lineage>
</organism>
<dbReference type="Proteomes" id="UP000688947">
    <property type="component" value="Unassembled WGS sequence"/>
</dbReference>
<evidence type="ECO:0000313" key="1">
    <source>
        <dbReference type="EMBL" id="KAG6950008.1"/>
    </source>
</evidence>
<dbReference type="VEuPathDB" id="FungiDB:PC110_g4970"/>
<dbReference type="AlphaFoldDB" id="A0A8T1U1F8"/>
<protein>
    <submittedName>
        <fullName evidence="1">Uncharacterized protein</fullName>
    </submittedName>
</protein>
<proteinExistence type="predicted"/>
<dbReference type="EMBL" id="JAENGZ010001178">
    <property type="protein sequence ID" value="KAG6950008.1"/>
    <property type="molecule type" value="Genomic_DNA"/>
</dbReference>
<gene>
    <name evidence="1" type="ORF">JG687_00014500</name>
</gene>
<sequence>PPPFHPITKAPNIGEVWAILDRAYYEKPNEAYLGQWGDEKHRFCATWVWATTLFVDGFGKEMVGIDKWKDQFGHLTYAQFIKSFPATYKASEDGTCSFKALRIACHVGCDSSIVPLLLIDGFEATQEQDAAKEGKTLDEGVSMGDDKVFLAFLRSHRAPLACNVFGKYQLDRSITSFEGLCQFKLDPGANVYAHDRSSTALFFAFSRPRRVFDRWHKGGEDHEFYDEPLEILVWIRRCYLFFASNAWAGRLKEKNAKKKIKK</sequence>
<dbReference type="OrthoDB" id="128701at2759"/>